<organism evidence="2 3">
    <name type="scientific">Streptomyces zaomyceticus</name>
    <dbReference type="NCBI Taxonomy" id="68286"/>
    <lineage>
        <taxon>Bacteria</taxon>
        <taxon>Bacillati</taxon>
        <taxon>Actinomycetota</taxon>
        <taxon>Actinomycetes</taxon>
        <taxon>Kitasatosporales</taxon>
        <taxon>Streptomycetaceae</taxon>
        <taxon>Streptomyces</taxon>
    </lineage>
</organism>
<sequence>MKIRRTCLAASAVVALLTGAVACTSDAGGPPAAGGAADGAKRPLDTVCASGSYTWFNVSDQDVLVGLAEKQKIGKGGGPLTNKLSLLHTPVTAVTFEKGPRVDAGATLRSLRAHFSDTQAPDLDGFGFADVHRTVPKLASNTTTVTNAGTFVDYAWVRQVTADFRYTCGGKRAVGRATGWDLDGGGVLECSTPIDNAKAGDPASAAARLACGRNSPAARVKKS</sequence>
<proteinExistence type="predicted"/>
<dbReference type="RefSeq" id="WP_327165685.1">
    <property type="nucleotide sequence ID" value="NZ_CP108062.1"/>
</dbReference>
<evidence type="ECO:0000256" key="1">
    <source>
        <dbReference type="SAM" id="SignalP"/>
    </source>
</evidence>
<reference evidence="2 3" key="1">
    <citation type="submission" date="2022-10" db="EMBL/GenBank/DDBJ databases">
        <title>The complete genomes of actinobacterial strains from the NBC collection.</title>
        <authorList>
            <person name="Joergensen T.S."/>
            <person name="Alvarez Arevalo M."/>
            <person name="Sterndorff E.B."/>
            <person name="Faurdal D."/>
            <person name="Vuksanovic O."/>
            <person name="Mourched A.-S."/>
            <person name="Charusanti P."/>
            <person name="Shaw S."/>
            <person name="Blin K."/>
            <person name="Weber T."/>
        </authorList>
    </citation>
    <scope>NUCLEOTIDE SEQUENCE [LARGE SCALE GENOMIC DNA]</scope>
    <source>
        <strain evidence="2 3">NBC_00123</strain>
    </source>
</reference>
<name>A0ABZ1L202_9ACTN</name>
<keyword evidence="1" id="KW-0732">Signal</keyword>
<keyword evidence="3" id="KW-1185">Reference proteome</keyword>
<evidence type="ECO:0000313" key="3">
    <source>
        <dbReference type="Proteomes" id="UP001622594"/>
    </source>
</evidence>
<accession>A0ABZ1L202</accession>
<gene>
    <name evidence="2" type="ORF">OG814_04245</name>
</gene>
<evidence type="ECO:0008006" key="4">
    <source>
        <dbReference type="Google" id="ProtNLM"/>
    </source>
</evidence>
<dbReference type="PROSITE" id="PS51257">
    <property type="entry name" value="PROKAR_LIPOPROTEIN"/>
    <property type="match status" value="1"/>
</dbReference>
<dbReference type="Proteomes" id="UP001622594">
    <property type="component" value="Chromosome"/>
</dbReference>
<protein>
    <recommendedName>
        <fullName evidence="4">Lipoprotein</fullName>
    </recommendedName>
</protein>
<dbReference type="EMBL" id="CP108188">
    <property type="protein sequence ID" value="WTR68535.1"/>
    <property type="molecule type" value="Genomic_DNA"/>
</dbReference>
<feature type="chain" id="PRO_5045073414" description="Lipoprotein" evidence="1">
    <location>
        <begin position="23"/>
        <end position="223"/>
    </location>
</feature>
<feature type="signal peptide" evidence="1">
    <location>
        <begin position="1"/>
        <end position="22"/>
    </location>
</feature>
<evidence type="ECO:0000313" key="2">
    <source>
        <dbReference type="EMBL" id="WTR68535.1"/>
    </source>
</evidence>